<evidence type="ECO:0000313" key="3">
    <source>
        <dbReference type="Proteomes" id="UP001518925"/>
    </source>
</evidence>
<organism evidence="2 3">
    <name type="scientific">Bacillus suaedaesalsae</name>
    <dbReference type="NCBI Taxonomy" id="2810349"/>
    <lineage>
        <taxon>Bacteria</taxon>
        <taxon>Bacillati</taxon>
        <taxon>Bacillota</taxon>
        <taxon>Bacilli</taxon>
        <taxon>Bacillales</taxon>
        <taxon>Bacillaceae</taxon>
        <taxon>Bacillus</taxon>
    </lineage>
</organism>
<protein>
    <submittedName>
        <fullName evidence="2">TniQ family protein</fullName>
    </submittedName>
</protein>
<dbReference type="InterPro" id="IPR009492">
    <property type="entry name" value="TniQ"/>
</dbReference>
<gene>
    <name evidence="2" type="ORF">JR050_06340</name>
</gene>
<dbReference type="Pfam" id="PF06527">
    <property type="entry name" value="TniQ"/>
    <property type="match status" value="1"/>
</dbReference>
<name>A0ABS2DIE4_9BACI</name>
<comment type="caution">
    <text evidence="2">The sequence shown here is derived from an EMBL/GenBank/DDBJ whole genome shotgun (WGS) entry which is preliminary data.</text>
</comment>
<keyword evidence="3" id="KW-1185">Reference proteome</keyword>
<sequence>MEKFLIRTRPKEYEGLISYLHRLAKGNYRESFTSLLEGSSSVITHYNCNYLKEAKWESQAKKLVEMSENNIEELVLNKFNGLFFPTNAPTTFEYLKIYNHKFVRFCPQCLMEDYFYRIFWDVSFLTTCNKHKVFLIEKCPNCRERINMFQLLRKSCKCGMIIADMGSVKVPPSDNVIDSQNIVQELLLGNKNEFEIGNKEKKTMINQQDFFQLFILFANVIDKLPTDHELFNVVEDKPNKLLFNLHSKSKDSRNVLMLTTIVLVALNLVRNPEIYLPLLINHLDNLKSQKLIDRKAYERKMKILKDVFNMSYGKVYHKVFTRYIHSLGLEPENKRIILRPLHVEKEFISFHAASQLLNKLDYNTVRNLCKYGLLKSVEKENSTLIEKKSIVRYMKMRKSSINMNQVCSVLGLNLYVISELTKEGLLKANHGPEVDGYPKWFFKKENIEKFHDKIVMRCETIEIDDEWLPLNKVIYKIRLFDLSITDIFKSILKQHLRVGLKKGIESLEGLNVSKSDFHKLLVDSKLLRINKLGFTFKEASRVLKIGESTLEKYINQGVLKLKHTDLNPTQNLSKCIDKKQIIKFLKRKYDWNHNEVNLYINNYVESLVKKDE</sequence>
<reference evidence="2 3" key="1">
    <citation type="submission" date="2021-02" db="EMBL/GenBank/DDBJ databases">
        <title>Bacillus sp. RD4P76, an endophyte from a halophyte.</title>
        <authorList>
            <person name="Sun J.-Q."/>
        </authorList>
    </citation>
    <scope>NUCLEOTIDE SEQUENCE [LARGE SCALE GENOMIC DNA]</scope>
    <source>
        <strain evidence="2 3">RD4P76</strain>
    </source>
</reference>
<accession>A0ABS2DIE4</accession>
<dbReference type="EMBL" id="JAFELM010000021">
    <property type="protein sequence ID" value="MBM6617293.1"/>
    <property type="molecule type" value="Genomic_DNA"/>
</dbReference>
<dbReference type="RefSeq" id="WP_204202671.1">
    <property type="nucleotide sequence ID" value="NZ_JAFELM010000021.1"/>
</dbReference>
<dbReference type="Proteomes" id="UP001518925">
    <property type="component" value="Unassembled WGS sequence"/>
</dbReference>
<evidence type="ECO:0000313" key="2">
    <source>
        <dbReference type="EMBL" id="MBM6617293.1"/>
    </source>
</evidence>
<evidence type="ECO:0000259" key="1">
    <source>
        <dbReference type="Pfam" id="PF06527"/>
    </source>
</evidence>
<feature type="domain" description="TniQ" evidence="1">
    <location>
        <begin position="6"/>
        <end position="135"/>
    </location>
</feature>
<proteinExistence type="predicted"/>